<organism evidence="6 7">
    <name type="scientific">Desulfomonile tiedjei (strain ATCC 49306 / DSM 6799 / DCB-1)</name>
    <dbReference type="NCBI Taxonomy" id="706587"/>
    <lineage>
        <taxon>Bacteria</taxon>
        <taxon>Pseudomonadati</taxon>
        <taxon>Thermodesulfobacteriota</taxon>
        <taxon>Desulfomonilia</taxon>
        <taxon>Desulfomonilales</taxon>
        <taxon>Desulfomonilaceae</taxon>
        <taxon>Desulfomonile</taxon>
    </lineage>
</organism>
<evidence type="ECO:0000313" key="7">
    <source>
        <dbReference type="Proteomes" id="UP000006055"/>
    </source>
</evidence>
<dbReference type="Gene3D" id="1.20.120.530">
    <property type="entry name" value="GntR ligand-binding domain-like"/>
    <property type="match status" value="1"/>
</dbReference>
<accession>I4CE00</accession>
<dbReference type="InterPro" id="IPR000524">
    <property type="entry name" value="Tscrpt_reg_HTH_GntR"/>
</dbReference>
<dbReference type="CDD" id="cd07377">
    <property type="entry name" value="WHTH_GntR"/>
    <property type="match status" value="1"/>
</dbReference>
<proteinExistence type="predicted"/>
<dbReference type="PANTHER" id="PTHR43537:SF45">
    <property type="entry name" value="GNTR FAMILY REGULATORY PROTEIN"/>
    <property type="match status" value="1"/>
</dbReference>
<dbReference type="AlphaFoldDB" id="I4CE00"/>
<gene>
    <name evidence="6" type="ordered locus">Desti_5191</name>
</gene>
<dbReference type="InterPro" id="IPR008920">
    <property type="entry name" value="TF_FadR/GntR_C"/>
</dbReference>
<dbReference type="eggNOG" id="COG1802">
    <property type="taxonomic scope" value="Bacteria"/>
</dbReference>
<dbReference type="KEGG" id="dti:Desti_5191"/>
<dbReference type="SUPFAM" id="SSF46785">
    <property type="entry name" value="Winged helix' DNA-binding domain"/>
    <property type="match status" value="1"/>
</dbReference>
<dbReference type="HOGENOM" id="CLU_017584_5_2_7"/>
<evidence type="ECO:0000313" key="6">
    <source>
        <dbReference type="EMBL" id="AFM27791.1"/>
    </source>
</evidence>
<dbReference type="GO" id="GO:0003700">
    <property type="term" value="F:DNA-binding transcription factor activity"/>
    <property type="evidence" value="ECO:0007669"/>
    <property type="project" value="InterPro"/>
</dbReference>
<dbReference type="PRINTS" id="PR00035">
    <property type="entry name" value="HTHGNTR"/>
</dbReference>
<name>I4CE00_DESTA</name>
<dbReference type="Gene3D" id="1.10.10.10">
    <property type="entry name" value="Winged helix-like DNA-binding domain superfamily/Winged helix DNA-binding domain"/>
    <property type="match status" value="1"/>
</dbReference>
<protein>
    <submittedName>
        <fullName evidence="6">Transcriptional regulator</fullName>
    </submittedName>
</protein>
<dbReference type="SUPFAM" id="SSF48008">
    <property type="entry name" value="GntR ligand-binding domain-like"/>
    <property type="match status" value="1"/>
</dbReference>
<evidence type="ECO:0000256" key="1">
    <source>
        <dbReference type="ARBA" id="ARBA00023015"/>
    </source>
</evidence>
<keyword evidence="2" id="KW-0238">DNA-binding</keyword>
<dbReference type="PANTHER" id="PTHR43537">
    <property type="entry name" value="TRANSCRIPTIONAL REGULATOR, GNTR FAMILY"/>
    <property type="match status" value="1"/>
</dbReference>
<dbReference type="Pfam" id="PF00392">
    <property type="entry name" value="GntR"/>
    <property type="match status" value="1"/>
</dbReference>
<dbReference type="STRING" id="706587.Desti_5191"/>
<dbReference type="InterPro" id="IPR011711">
    <property type="entry name" value="GntR_C"/>
</dbReference>
<dbReference type="Proteomes" id="UP000006055">
    <property type="component" value="Chromosome"/>
</dbReference>
<evidence type="ECO:0000256" key="3">
    <source>
        <dbReference type="ARBA" id="ARBA00023163"/>
    </source>
</evidence>
<evidence type="ECO:0000256" key="2">
    <source>
        <dbReference type="ARBA" id="ARBA00023125"/>
    </source>
</evidence>
<sequence>MPDQKSKNRQSNSVQHGTSQQRVYQEIRKSIVDGTIAFGQRLSEDSLAKMFQVSRTPVREAIFQLTQEGLISKKNNSHFYVRRPSEEELEDLFDLRIVLNNLLIDKLMAHRDEHVIEALERNVEKCKSLDESDTVSLNYALSEFHSTMCAGARSPYVERFLSGMMDHMLMSRAIALEIPGVRSMLISDHEKIVAAIKAGNKAEAKRRIREHTANTKKKILQVVLKDRLREIVNEESQ</sequence>
<dbReference type="EMBL" id="CP003360">
    <property type="protein sequence ID" value="AFM27791.1"/>
    <property type="molecule type" value="Genomic_DNA"/>
</dbReference>
<dbReference type="RefSeq" id="WP_014812892.1">
    <property type="nucleotide sequence ID" value="NC_018025.1"/>
</dbReference>
<evidence type="ECO:0000259" key="5">
    <source>
        <dbReference type="PROSITE" id="PS50949"/>
    </source>
</evidence>
<feature type="compositionally biased region" description="Polar residues" evidence="4">
    <location>
        <begin position="9"/>
        <end position="20"/>
    </location>
</feature>
<keyword evidence="7" id="KW-1185">Reference proteome</keyword>
<keyword evidence="3" id="KW-0804">Transcription</keyword>
<dbReference type="SMART" id="SM00345">
    <property type="entry name" value="HTH_GNTR"/>
    <property type="match status" value="1"/>
</dbReference>
<dbReference type="InterPro" id="IPR036390">
    <property type="entry name" value="WH_DNA-bd_sf"/>
</dbReference>
<feature type="region of interest" description="Disordered" evidence="4">
    <location>
        <begin position="1"/>
        <end position="20"/>
    </location>
</feature>
<dbReference type="GO" id="GO:0003677">
    <property type="term" value="F:DNA binding"/>
    <property type="evidence" value="ECO:0007669"/>
    <property type="project" value="UniProtKB-KW"/>
</dbReference>
<feature type="domain" description="HTH gntR-type" evidence="5">
    <location>
        <begin position="17"/>
        <end position="84"/>
    </location>
</feature>
<dbReference type="PROSITE" id="PS50949">
    <property type="entry name" value="HTH_GNTR"/>
    <property type="match status" value="1"/>
</dbReference>
<evidence type="ECO:0000256" key="4">
    <source>
        <dbReference type="SAM" id="MobiDB-lite"/>
    </source>
</evidence>
<dbReference type="InterPro" id="IPR036388">
    <property type="entry name" value="WH-like_DNA-bd_sf"/>
</dbReference>
<keyword evidence="1" id="KW-0805">Transcription regulation</keyword>
<dbReference type="Pfam" id="PF07729">
    <property type="entry name" value="FCD"/>
    <property type="match status" value="1"/>
</dbReference>
<dbReference type="SMART" id="SM00895">
    <property type="entry name" value="FCD"/>
    <property type="match status" value="1"/>
</dbReference>
<reference evidence="7" key="1">
    <citation type="submission" date="2012-06" db="EMBL/GenBank/DDBJ databases">
        <title>Complete sequence of chromosome of Desulfomonile tiedjei DSM 6799.</title>
        <authorList>
            <person name="Lucas S."/>
            <person name="Copeland A."/>
            <person name="Lapidus A."/>
            <person name="Glavina del Rio T."/>
            <person name="Dalin E."/>
            <person name="Tice H."/>
            <person name="Bruce D."/>
            <person name="Goodwin L."/>
            <person name="Pitluck S."/>
            <person name="Peters L."/>
            <person name="Ovchinnikova G."/>
            <person name="Zeytun A."/>
            <person name="Lu M."/>
            <person name="Kyrpides N."/>
            <person name="Mavromatis K."/>
            <person name="Ivanova N."/>
            <person name="Brettin T."/>
            <person name="Detter J.C."/>
            <person name="Han C."/>
            <person name="Larimer F."/>
            <person name="Land M."/>
            <person name="Hauser L."/>
            <person name="Markowitz V."/>
            <person name="Cheng J.-F."/>
            <person name="Hugenholtz P."/>
            <person name="Woyke T."/>
            <person name="Wu D."/>
            <person name="Spring S."/>
            <person name="Schroeder M."/>
            <person name="Brambilla E."/>
            <person name="Klenk H.-P."/>
            <person name="Eisen J.A."/>
        </authorList>
    </citation>
    <scope>NUCLEOTIDE SEQUENCE [LARGE SCALE GENOMIC DNA]</scope>
    <source>
        <strain evidence="7">ATCC 49306 / DSM 6799 / DCB-1</strain>
    </source>
</reference>